<dbReference type="Proteomes" id="UP000504636">
    <property type="component" value="Unplaced"/>
</dbReference>
<organism evidence="7">
    <name type="scientific">Mytilinidion resinicola</name>
    <dbReference type="NCBI Taxonomy" id="574789"/>
    <lineage>
        <taxon>Eukaryota</taxon>
        <taxon>Fungi</taxon>
        <taxon>Dikarya</taxon>
        <taxon>Ascomycota</taxon>
        <taxon>Pezizomycotina</taxon>
        <taxon>Dothideomycetes</taxon>
        <taxon>Pleosporomycetidae</taxon>
        <taxon>Mytilinidiales</taxon>
        <taxon>Mytilinidiaceae</taxon>
        <taxon>Mytilinidion</taxon>
    </lineage>
</organism>
<feature type="transmembrane region" description="Helical" evidence="6">
    <location>
        <begin position="389"/>
        <end position="410"/>
    </location>
</feature>
<dbReference type="Gene3D" id="1.20.1740.10">
    <property type="entry name" value="Amino acid/polyamine transporter I"/>
    <property type="match status" value="1"/>
</dbReference>
<feature type="transmembrane region" description="Helical" evidence="6">
    <location>
        <begin position="477"/>
        <end position="498"/>
    </location>
</feature>
<evidence type="ECO:0000313" key="7">
    <source>
        <dbReference type="EMBL" id="KAF2804081.1"/>
    </source>
</evidence>
<evidence type="ECO:0000256" key="6">
    <source>
        <dbReference type="SAM" id="Phobius"/>
    </source>
</evidence>
<feature type="transmembrane region" description="Helical" evidence="6">
    <location>
        <begin position="128"/>
        <end position="151"/>
    </location>
</feature>
<feature type="transmembrane region" description="Helical" evidence="6">
    <location>
        <begin position="450"/>
        <end position="471"/>
    </location>
</feature>
<feature type="transmembrane region" description="Helical" evidence="6">
    <location>
        <begin position="338"/>
        <end position="368"/>
    </location>
</feature>
<keyword evidence="3 6" id="KW-0812">Transmembrane</keyword>
<evidence type="ECO:0000256" key="2">
    <source>
        <dbReference type="ARBA" id="ARBA00022448"/>
    </source>
</evidence>
<sequence length="512" mass="55561">MSFAEEKGTKVKEGSLSPDAANGEIVDIVDGTPINASGHAQELDRNFSLFSMCAVAIVIGNCWAITGATIRLAIYNGGPPGFIYEFIVAGILYLFITTSLAEMASAIPTAGGVYHWASVTPGRKLSRIVGFFAGYWNAFAYSFGASSLAVVCSEGLVGLYGLTHPDLEPQRWHIFVAYIIIIWLCCFTLLFGNRILPSINYALMVLVIGGWFVTLVVVGVMSAQGGRSHASSDFVWKTWENNSGYTKNGLVFVLGMLNGSFAIGTPDCTTHMAEEIKKPERNIPKVMIIQMTSSFVTTLIFLIVLFYAISDFDAVLGSTSEFLLAEIYHQATGSNSGAIGLSILVIVPIIGSVMGSMLTASRVFWSLARDNAMPFSSTFGHISTRWKNPFAAVFFMGCFSTIMGCIYLGSAIAFEAFVGSFVVLTTLSYLAALLPFLFSGRKPSRRDHSSGVSCAFMLVWLVFYCFPYVYPVTAQDMNYPCLIAGGLTFVIGVVWLIVQRVYKAPPVVLKGE</sequence>
<keyword evidence="4 6" id="KW-1133">Transmembrane helix</keyword>
<comment type="subcellular location">
    <subcellularLocation>
        <location evidence="1">Membrane</location>
        <topology evidence="1">Multi-pass membrane protein</topology>
    </subcellularLocation>
</comment>
<feature type="transmembrane region" description="Helical" evidence="6">
    <location>
        <begin position="49"/>
        <end position="74"/>
    </location>
</feature>
<gene>
    <name evidence="7 9" type="ORF">BDZ99DRAFT_511821</name>
</gene>
<proteinExistence type="predicted"/>
<feature type="transmembrane region" description="Helical" evidence="6">
    <location>
        <begin position="245"/>
        <end position="265"/>
    </location>
</feature>
<keyword evidence="2" id="KW-0813">Transport</keyword>
<dbReference type="GO" id="GO:0006865">
    <property type="term" value="P:amino acid transport"/>
    <property type="evidence" value="ECO:0007669"/>
    <property type="project" value="InterPro"/>
</dbReference>
<dbReference type="RefSeq" id="XP_033571045.1">
    <property type="nucleotide sequence ID" value="XM_033724580.1"/>
</dbReference>
<dbReference type="PANTHER" id="PTHR45649:SF27">
    <property type="entry name" value="CHOLINE TRANSPORTER (EUROFUNG)"/>
    <property type="match status" value="1"/>
</dbReference>
<keyword evidence="8" id="KW-1185">Reference proteome</keyword>
<dbReference type="Pfam" id="PF13520">
    <property type="entry name" value="AA_permease_2"/>
    <property type="match status" value="1"/>
</dbReference>
<dbReference type="PANTHER" id="PTHR45649">
    <property type="entry name" value="AMINO-ACID PERMEASE BAT1"/>
    <property type="match status" value="1"/>
</dbReference>
<name>A0A6A6Y5F6_9PEZI</name>
<feature type="transmembrane region" description="Helical" evidence="6">
    <location>
        <begin position="203"/>
        <end position="225"/>
    </location>
</feature>
<keyword evidence="5 6" id="KW-0472">Membrane</keyword>
<feature type="transmembrane region" description="Helical" evidence="6">
    <location>
        <begin position="86"/>
        <end position="107"/>
    </location>
</feature>
<evidence type="ECO:0000256" key="1">
    <source>
        <dbReference type="ARBA" id="ARBA00004141"/>
    </source>
</evidence>
<dbReference type="EMBL" id="MU003715">
    <property type="protein sequence ID" value="KAF2804081.1"/>
    <property type="molecule type" value="Genomic_DNA"/>
</dbReference>
<dbReference type="InterPro" id="IPR002293">
    <property type="entry name" value="AA/rel_permease1"/>
</dbReference>
<reference evidence="9" key="3">
    <citation type="submission" date="2025-04" db="UniProtKB">
        <authorList>
            <consortium name="RefSeq"/>
        </authorList>
    </citation>
    <scope>IDENTIFICATION</scope>
    <source>
        <strain evidence="9">CBS 304.34</strain>
    </source>
</reference>
<accession>A0A6A6Y5F6</accession>
<dbReference type="GO" id="GO:0022857">
    <property type="term" value="F:transmembrane transporter activity"/>
    <property type="evidence" value="ECO:0007669"/>
    <property type="project" value="InterPro"/>
</dbReference>
<evidence type="ECO:0000313" key="8">
    <source>
        <dbReference type="Proteomes" id="UP000504636"/>
    </source>
</evidence>
<feature type="transmembrane region" description="Helical" evidence="6">
    <location>
        <begin position="286"/>
        <end position="309"/>
    </location>
</feature>
<reference evidence="7 9" key="1">
    <citation type="journal article" date="2020" name="Stud. Mycol.">
        <title>101 Dothideomycetes genomes: a test case for predicting lifestyles and emergence of pathogens.</title>
        <authorList>
            <person name="Haridas S."/>
            <person name="Albert R."/>
            <person name="Binder M."/>
            <person name="Bloem J."/>
            <person name="Labutti K."/>
            <person name="Salamov A."/>
            <person name="Andreopoulos B."/>
            <person name="Baker S."/>
            <person name="Barry K."/>
            <person name="Bills G."/>
            <person name="Bluhm B."/>
            <person name="Cannon C."/>
            <person name="Castanera R."/>
            <person name="Culley D."/>
            <person name="Daum C."/>
            <person name="Ezra D."/>
            <person name="Gonzalez J."/>
            <person name="Henrissat B."/>
            <person name="Kuo A."/>
            <person name="Liang C."/>
            <person name="Lipzen A."/>
            <person name="Lutzoni F."/>
            <person name="Magnuson J."/>
            <person name="Mondo S."/>
            <person name="Nolan M."/>
            <person name="Ohm R."/>
            <person name="Pangilinan J."/>
            <person name="Park H.-J."/>
            <person name="Ramirez L."/>
            <person name="Alfaro M."/>
            <person name="Sun H."/>
            <person name="Tritt A."/>
            <person name="Yoshinaga Y."/>
            <person name="Zwiers L.-H."/>
            <person name="Turgeon B."/>
            <person name="Goodwin S."/>
            <person name="Spatafora J."/>
            <person name="Crous P."/>
            <person name="Grigoriev I."/>
        </authorList>
    </citation>
    <scope>NUCLEOTIDE SEQUENCE</scope>
    <source>
        <strain evidence="7 9">CBS 304.34</strain>
    </source>
</reference>
<evidence type="ECO:0000256" key="3">
    <source>
        <dbReference type="ARBA" id="ARBA00022692"/>
    </source>
</evidence>
<evidence type="ECO:0000313" key="9">
    <source>
        <dbReference type="RefSeq" id="XP_033571045.1"/>
    </source>
</evidence>
<dbReference type="OrthoDB" id="2417308at2759"/>
<dbReference type="GeneID" id="54465473"/>
<evidence type="ECO:0000256" key="4">
    <source>
        <dbReference type="ARBA" id="ARBA00022989"/>
    </source>
</evidence>
<dbReference type="GO" id="GO:0016020">
    <property type="term" value="C:membrane"/>
    <property type="evidence" value="ECO:0007669"/>
    <property type="project" value="UniProtKB-SubCell"/>
</dbReference>
<dbReference type="InterPro" id="IPR004840">
    <property type="entry name" value="Amino_acid_permease_CS"/>
</dbReference>
<feature type="transmembrane region" description="Helical" evidence="6">
    <location>
        <begin position="171"/>
        <end position="191"/>
    </location>
</feature>
<dbReference type="PIRSF" id="PIRSF006060">
    <property type="entry name" value="AA_transporter"/>
    <property type="match status" value="1"/>
</dbReference>
<dbReference type="PROSITE" id="PS00218">
    <property type="entry name" value="AMINO_ACID_PERMEASE_1"/>
    <property type="match status" value="1"/>
</dbReference>
<reference evidence="9" key="2">
    <citation type="submission" date="2020-04" db="EMBL/GenBank/DDBJ databases">
        <authorList>
            <consortium name="NCBI Genome Project"/>
        </authorList>
    </citation>
    <scope>NUCLEOTIDE SEQUENCE</scope>
    <source>
        <strain evidence="9">CBS 304.34</strain>
    </source>
</reference>
<dbReference type="AlphaFoldDB" id="A0A6A6Y5F6"/>
<feature type="transmembrane region" description="Helical" evidence="6">
    <location>
        <begin position="416"/>
        <end position="438"/>
    </location>
</feature>
<protein>
    <submittedName>
        <fullName evidence="7 9">Choline transporter</fullName>
    </submittedName>
</protein>
<evidence type="ECO:0000256" key="5">
    <source>
        <dbReference type="ARBA" id="ARBA00023136"/>
    </source>
</evidence>